<evidence type="ECO:0000313" key="3">
    <source>
        <dbReference type="EMBL" id="MFD2916819.1"/>
    </source>
</evidence>
<dbReference type="SMART" id="SM00448">
    <property type="entry name" value="REC"/>
    <property type="match status" value="1"/>
</dbReference>
<feature type="modified residue" description="4-aspartylphosphate" evidence="1">
    <location>
        <position position="59"/>
    </location>
</feature>
<dbReference type="InterPro" id="IPR051015">
    <property type="entry name" value="EvgA-like"/>
</dbReference>
<accession>A0ABW5ZUV4</accession>
<gene>
    <name evidence="3" type="ORF">ACFS29_14280</name>
</gene>
<dbReference type="InterPro" id="IPR001789">
    <property type="entry name" value="Sig_transdc_resp-reg_receiver"/>
</dbReference>
<dbReference type="EMBL" id="JBHUOS010000010">
    <property type="protein sequence ID" value="MFD2916819.1"/>
    <property type="molecule type" value="Genomic_DNA"/>
</dbReference>
<sequence>MQKHILIVDDHEDVFENLERKILSAFNDFKISIADNCDDGHDLIKKHKITNPISLLILDLTFKLVKPNAILTKGKSLLAILKKENIEIPTIIYSSHDEMEHIYPVITNYHPNAYVIKSNSSSKELLFAISEVLLGKTYFSQTVHKLQLKRFQYAFSMDNIDEQIIHFLPNANTMTDWEGKILKENVPISYKSIKLRIELLCQKLEVENEKQLLLKLQRLAIL</sequence>
<keyword evidence="4" id="KW-1185">Reference proteome</keyword>
<dbReference type="RefSeq" id="WP_194506320.1">
    <property type="nucleotide sequence ID" value="NZ_JADILU010000001.1"/>
</dbReference>
<feature type="domain" description="Response regulatory" evidence="2">
    <location>
        <begin position="4"/>
        <end position="132"/>
    </location>
</feature>
<protein>
    <submittedName>
        <fullName evidence="3">Response regulator</fullName>
    </submittedName>
</protein>
<dbReference type="Gene3D" id="3.40.50.2300">
    <property type="match status" value="1"/>
</dbReference>
<dbReference type="PROSITE" id="PS50110">
    <property type="entry name" value="RESPONSE_REGULATORY"/>
    <property type="match status" value="1"/>
</dbReference>
<dbReference type="PANTHER" id="PTHR45566:SF1">
    <property type="entry name" value="HTH-TYPE TRANSCRIPTIONAL REGULATOR YHJB-RELATED"/>
    <property type="match status" value="1"/>
</dbReference>
<keyword evidence="1" id="KW-0597">Phosphoprotein</keyword>
<reference evidence="4" key="1">
    <citation type="journal article" date="2019" name="Int. J. Syst. Evol. Microbiol.">
        <title>The Global Catalogue of Microorganisms (GCM) 10K type strain sequencing project: providing services to taxonomists for standard genome sequencing and annotation.</title>
        <authorList>
            <consortium name="The Broad Institute Genomics Platform"/>
            <consortium name="The Broad Institute Genome Sequencing Center for Infectious Disease"/>
            <person name="Wu L."/>
            <person name="Ma J."/>
        </authorList>
    </citation>
    <scope>NUCLEOTIDE SEQUENCE [LARGE SCALE GENOMIC DNA]</scope>
    <source>
        <strain evidence="4">KCTC 32514</strain>
    </source>
</reference>
<dbReference type="SUPFAM" id="SSF52172">
    <property type="entry name" value="CheY-like"/>
    <property type="match status" value="1"/>
</dbReference>
<dbReference type="PANTHER" id="PTHR45566">
    <property type="entry name" value="HTH-TYPE TRANSCRIPTIONAL REGULATOR YHJB-RELATED"/>
    <property type="match status" value="1"/>
</dbReference>
<comment type="caution">
    <text evidence="3">The sequence shown here is derived from an EMBL/GenBank/DDBJ whole genome shotgun (WGS) entry which is preliminary data.</text>
</comment>
<name>A0ABW5ZUV4_9FLAO</name>
<proteinExistence type="predicted"/>
<evidence type="ECO:0000313" key="4">
    <source>
        <dbReference type="Proteomes" id="UP001597548"/>
    </source>
</evidence>
<evidence type="ECO:0000256" key="1">
    <source>
        <dbReference type="PROSITE-ProRule" id="PRU00169"/>
    </source>
</evidence>
<dbReference type="Proteomes" id="UP001597548">
    <property type="component" value="Unassembled WGS sequence"/>
</dbReference>
<organism evidence="3 4">
    <name type="scientific">Psychroserpens luteus</name>
    <dbReference type="NCBI Taxonomy" id="1434066"/>
    <lineage>
        <taxon>Bacteria</taxon>
        <taxon>Pseudomonadati</taxon>
        <taxon>Bacteroidota</taxon>
        <taxon>Flavobacteriia</taxon>
        <taxon>Flavobacteriales</taxon>
        <taxon>Flavobacteriaceae</taxon>
        <taxon>Psychroserpens</taxon>
    </lineage>
</organism>
<evidence type="ECO:0000259" key="2">
    <source>
        <dbReference type="PROSITE" id="PS50110"/>
    </source>
</evidence>
<dbReference type="InterPro" id="IPR011006">
    <property type="entry name" value="CheY-like_superfamily"/>
</dbReference>